<feature type="compositionally biased region" description="Basic and acidic residues" evidence="1">
    <location>
        <begin position="159"/>
        <end position="174"/>
    </location>
</feature>
<organism evidence="2">
    <name type="scientific">Rhizophagus irregularis (strain DAOM 181602 / DAOM 197198 / MUCL 43194)</name>
    <name type="common">Arbuscular mycorrhizal fungus</name>
    <name type="synonym">Glomus intraradices</name>
    <dbReference type="NCBI Taxonomy" id="747089"/>
    <lineage>
        <taxon>Eukaryota</taxon>
        <taxon>Fungi</taxon>
        <taxon>Fungi incertae sedis</taxon>
        <taxon>Mucoromycota</taxon>
        <taxon>Glomeromycotina</taxon>
        <taxon>Glomeromycetes</taxon>
        <taxon>Glomerales</taxon>
        <taxon>Glomeraceae</taxon>
        <taxon>Rhizophagus</taxon>
    </lineage>
</organism>
<dbReference type="AlphaFoldDB" id="U9TJP3"/>
<accession>U9TJP3</accession>
<feature type="compositionally biased region" description="Basic and acidic residues" evidence="1">
    <location>
        <begin position="188"/>
        <end position="202"/>
    </location>
</feature>
<name>U9TJP3_RHIID</name>
<dbReference type="EMBL" id="KI291559">
    <property type="protein sequence ID" value="ESA06488.1"/>
    <property type="molecule type" value="Genomic_DNA"/>
</dbReference>
<gene>
    <name evidence="2" type="ORF">GLOINDRAFT_34115</name>
</gene>
<sequence length="202" mass="23748">MMENAVELSLKKNNLNLIWMTPPGRIYMELTNMASRNNKNFPPPVTRNENEKSNLEEEKVVGPITSTNELREKLTVLEEIFEESSNLMEWEHINLQAVMDVKKENGFNVGDVSPKFKNWAMQTNNFLLLGNKIISHAEQNKILQEYTKLNDDFTHNLKEEHRWTDEKETGEKRPKPVSPKNEIVIARQKQEQKDRTKKKREE</sequence>
<evidence type="ECO:0000256" key="1">
    <source>
        <dbReference type="SAM" id="MobiDB-lite"/>
    </source>
</evidence>
<proteinExistence type="predicted"/>
<dbReference type="HOGENOM" id="CLU_1355288_0_0_1"/>
<feature type="region of interest" description="Disordered" evidence="1">
    <location>
        <begin position="159"/>
        <end position="202"/>
    </location>
</feature>
<protein>
    <submittedName>
        <fullName evidence="2">Uncharacterized protein</fullName>
    </submittedName>
</protein>
<feature type="region of interest" description="Disordered" evidence="1">
    <location>
        <begin position="38"/>
        <end position="57"/>
    </location>
</feature>
<evidence type="ECO:0000313" key="2">
    <source>
        <dbReference type="EMBL" id="ESA06488.1"/>
    </source>
</evidence>
<reference evidence="2" key="1">
    <citation type="submission" date="2013-07" db="EMBL/GenBank/DDBJ databases">
        <title>The genome of an arbuscular mycorrhizal fungus provides insights into the evolution of the oldest plant symbiosis.</title>
        <authorList>
            <consortium name="DOE Joint Genome Institute"/>
            <person name="Tisserant E."/>
            <person name="Malbreil M."/>
            <person name="Kuo A."/>
            <person name="Kohler A."/>
            <person name="Symeonidi A."/>
            <person name="Balestrini R."/>
            <person name="Charron P."/>
            <person name="Duensing N."/>
            <person name="Frei-dit-Frey N."/>
            <person name="Gianinazzi-Pearson V."/>
            <person name="Gilbert B."/>
            <person name="Handa Y."/>
            <person name="Hijri M."/>
            <person name="Kaul R."/>
            <person name="Kawaguchi M."/>
            <person name="Krajinski F."/>
            <person name="Lammers P."/>
            <person name="Lapierre D."/>
            <person name="Masclaux F.G."/>
            <person name="Murat C."/>
            <person name="Morin E."/>
            <person name="Ndikumana S."/>
            <person name="Pagni M."/>
            <person name="Petitpierre D."/>
            <person name="Requena N."/>
            <person name="Rosikiewicz P."/>
            <person name="Riley R."/>
            <person name="Saito K."/>
            <person name="San Clemente H."/>
            <person name="Shapiro H."/>
            <person name="van Tuinen D."/>
            <person name="Becard G."/>
            <person name="Bonfante P."/>
            <person name="Paszkowski U."/>
            <person name="Shachar-Hill Y."/>
            <person name="Young J.P."/>
            <person name="Sanders I.R."/>
            <person name="Henrissat B."/>
            <person name="Rensing S.A."/>
            <person name="Grigoriev I.V."/>
            <person name="Corradi N."/>
            <person name="Roux C."/>
            <person name="Martin F."/>
        </authorList>
    </citation>
    <scope>NUCLEOTIDE SEQUENCE</scope>
    <source>
        <strain evidence="2">DAOM 197198</strain>
    </source>
</reference>
<feature type="compositionally biased region" description="Basic and acidic residues" evidence="1">
    <location>
        <begin position="48"/>
        <end position="57"/>
    </location>
</feature>
<dbReference type="VEuPathDB" id="FungiDB:RhiirFUN_013885"/>